<sequence>MAEPRQNDSYNQNNPPPNYELMYNMEYGLTMQIGDVGTSGFNLNSPYCHQAASPMNQGIPATAQPSSTWTSFTPGSLFHHIADAVFAAGSRQSSLPPAAQLPPSSQSPIAPPLHQSSLAGNPVIIGRVGNLLQAIQEYTSSDGPSKALSNRVLDKDFSDGPQDDVSDALDGDVSDVPMPCLTDSLTLMDIQSQTWVASWWKGRGGMATCMHPMPLVGITPLVAYLAVCLLYPQHWKQQEGRGKGSVPSSHPACPALTDLASPFNAEAADYIPECWEDYISIIKHLSFNFGWSQSIFDTDDVMRVAGINPSPPRALNVRNIFWWLYKKPVNNIDKWSLIPSSRSEESVWALTTNQAADAALVSMGFAEPKAIAAALQTVIKWEAHAAFMEKVKTMVATIGSIVKTFAPAMKTTIDFPTSQAEALKNLTTGKVEKSKRGVQAEAEDSNDELTDIENLNACDWSLPPSADVVVASDGAASDDGKQVASPMRIPHTRKGKKKAWFESPLKPGKDSAAPPPRTKPSCYPTMQVTTPLDTSANTVLNWWSAPPRYSEWADEQFCGVHPYSASEGGCADRVFFRSFWIDLHSLQPPCAVLKPKQYPEADQKIGTLGSFFYELAWWEFRFINVLYALQFRNSFADIITSWDKPFTTTESRMEMMVAMSWQDSKYHFGFVCIHQDNSFPTPPFMTWAPSYGGTSTSAPELAALRFDTILGTTHCNIPISSCLCLHHLGVLQNHFYAKWANENFVTRVYEGEVLAKSVLVRITEVKKVAHTAILPNDSEPSLASQEFCCSTRATFTLGPLPATNIAATHTVPPTTCAPAARATIPATHAPATRATTPTATRAPAATHANTAASGATPTTHATIPGSVSPRKNKPCVIGITAPPMELPEPSPKTARTPRVMDVAFAAHGRQLSTSATPDNDTATLAPGAAHWVNLVVHISNEVYDLSSKAVDLYHSVLDLPECLHSASVLVQQLRCLLEQYKENDWLFVGTVDDWLGIYLEMINMVVENGGIHPDSATRYPRVVHRPGSVKNLEHNVDDTEEESKRRRYCEVKKRNKSKWREETKLSVSWSWPTLKLGKKVEKDVGEYKTVNAAKKDFEVIKTKVEASWHSEKRAQLEADIRQKSNVLSAA</sequence>
<dbReference type="Proteomes" id="UP000054279">
    <property type="component" value="Unassembled WGS sequence"/>
</dbReference>
<evidence type="ECO:0000256" key="1">
    <source>
        <dbReference type="SAM" id="MobiDB-lite"/>
    </source>
</evidence>
<accession>A0A0C9TKE7</accession>
<evidence type="ECO:0000313" key="3">
    <source>
        <dbReference type="Proteomes" id="UP000054279"/>
    </source>
</evidence>
<feature type="compositionally biased region" description="Acidic residues" evidence="1">
    <location>
        <begin position="161"/>
        <end position="172"/>
    </location>
</feature>
<dbReference type="HOGENOM" id="CLU_279153_0_0_1"/>
<gene>
    <name evidence="2" type="ORF">M422DRAFT_268283</name>
</gene>
<feature type="region of interest" description="Disordered" evidence="1">
    <location>
        <begin position="474"/>
        <end position="519"/>
    </location>
</feature>
<dbReference type="EMBL" id="KN837266">
    <property type="protein sequence ID" value="KIJ30233.1"/>
    <property type="molecule type" value="Genomic_DNA"/>
</dbReference>
<keyword evidence="3" id="KW-1185">Reference proteome</keyword>
<name>A0A0C9TKE7_SPHS4</name>
<feature type="compositionally biased region" description="Low complexity" evidence="1">
    <location>
        <begin position="93"/>
        <end position="108"/>
    </location>
</feature>
<feature type="region of interest" description="Disordered" evidence="1">
    <location>
        <begin position="141"/>
        <end position="172"/>
    </location>
</feature>
<reference evidence="2 3" key="1">
    <citation type="submission" date="2014-06" db="EMBL/GenBank/DDBJ databases">
        <title>Evolutionary Origins and Diversification of the Mycorrhizal Mutualists.</title>
        <authorList>
            <consortium name="DOE Joint Genome Institute"/>
            <consortium name="Mycorrhizal Genomics Consortium"/>
            <person name="Kohler A."/>
            <person name="Kuo A."/>
            <person name="Nagy L.G."/>
            <person name="Floudas D."/>
            <person name="Copeland A."/>
            <person name="Barry K.W."/>
            <person name="Cichocki N."/>
            <person name="Veneault-Fourrey C."/>
            <person name="LaButti K."/>
            <person name="Lindquist E.A."/>
            <person name="Lipzen A."/>
            <person name="Lundell T."/>
            <person name="Morin E."/>
            <person name="Murat C."/>
            <person name="Riley R."/>
            <person name="Ohm R."/>
            <person name="Sun H."/>
            <person name="Tunlid A."/>
            <person name="Henrissat B."/>
            <person name="Grigoriev I.V."/>
            <person name="Hibbett D.S."/>
            <person name="Martin F."/>
        </authorList>
    </citation>
    <scope>NUCLEOTIDE SEQUENCE [LARGE SCALE GENOMIC DNA]</scope>
    <source>
        <strain evidence="2 3">SS14</strain>
    </source>
</reference>
<feature type="region of interest" description="Disordered" evidence="1">
    <location>
        <begin position="93"/>
        <end position="113"/>
    </location>
</feature>
<feature type="compositionally biased region" description="Low complexity" evidence="1">
    <location>
        <begin position="826"/>
        <end position="856"/>
    </location>
</feature>
<dbReference type="AlphaFoldDB" id="A0A0C9TKE7"/>
<protein>
    <submittedName>
        <fullName evidence="2">Uncharacterized protein</fullName>
    </submittedName>
</protein>
<proteinExistence type="predicted"/>
<feature type="region of interest" description="Disordered" evidence="1">
    <location>
        <begin position="826"/>
        <end position="872"/>
    </location>
</feature>
<evidence type="ECO:0000313" key="2">
    <source>
        <dbReference type="EMBL" id="KIJ30233.1"/>
    </source>
</evidence>
<dbReference type="OrthoDB" id="10691949at2759"/>
<organism evidence="2 3">
    <name type="scientific">Sphaerobolus stellatus (strain SS14)</name>
    <dbReference type="NCBI Taxonomy" id="990650"/>
    <lineage>
        <taxon>Eukaryota</taxon>
        <taxon>Fungi</taxon>
        <taxon>Dikarya</taxon>
        <taxon>Basidiomycota</taxon>
        <taxon>Agaricomycotina</taxon>
        <taxon>Agaricomycetes</taxon>
        <taxon>Phallomycetidae</taxon>
        <taxon>Geastrales</taxon>
        <taxon>Sphaerobolaceae</taxon>
        <taxon>Sphaerobolus</taxon>
    </lineage>
</organism>